<evidence type="ECO:0000256" key="4">
    <source>
        <dbReference type="ARBA" id="ARBA00022692"/>
    </source>
</evidence>
<feature type="domain" description="TonB-dependent receptor-like beta-barrel" evidence="9">
    <location>
        <begin position="416"/>
        <end position="614"/>
    </location>
</feature>
<dbReference type="Proteomes" id="UP000531581">
    <property type="component" value="Unassembled WGS sequence"/>
</dbReference>
<feature type="chain" id="PRO_5031057179" evidence="8">
    <location>
        <begin position="24"/>
        <end position="642"/>
    </location>
</feature>
<dbReference type="GO" id="GO:0015344">
    <property type="term" value="F:siderophore uptake transmembrane transporter activity"/>
    <property type="evidence" value="ECO:0007669"/>
    <property type="project" value="TreeGrafter"/>
</dbReference>
<feature type="signal peptide" evidence="8">
    <location>
        <begin position="1"/>
        <end position="23"/>
    </location>
</feature>
<evidence type="ECO:0000313" key="10">
    <source>
        <dbReference type="EMBL" id="NNG54915.1"/>
    </source>
</evidence>
<dbReference type="Gene3D" id="2.40.170.20">
    <property type="entry name" value="TonB-dependent receptor, beta-barrel domain"/>
    <property type="match status" value="1"/>
</dbReference>
<comment type="subcellular location">
    <subcellularLocation>
        <location evidence="1">Cell outer membrane</location>
        <topology evidence="1">Multi-pass membrane protein</topology>
    </subcellularLocation>
</comment>
<dbReference type="PANTHER" id="PTHR32552">
    <property type="entry name" value="FERRICHROME IRON RECEPTOR-RELATED"/>
    <property type="match status" value="1"/>
</dbReference>
<dbReference type="PANTHER" id="PTHR32552:SF82">
    <property type="entry name" value="FCUA PROTEIN"/>
    <property type="match status" value="1"/>
</dbReference>
<keyword evidence="13" id="KW-1185">Reference proteome</keyword>
<dbReference type="EMBL" id="JABYQV010000014">
    <property type="protein sequence ID" value="NVP32400.1"/>
    <property type="molecule type" value="Genomic_DNA"/>
</dbReference>
<keyword evidence="3" id="KW-1134">Transmembrane beta strand</keyword>
<evidence type="ECO:0000313" key="12">
    <source>
        <dbReference type="Proteomes" id="UP000531581"/>
    </source>
</evidence>
<organism evidence="11 12">
    <name type="scientific">Sphingomonas sanguinis</name>
    <dbReference type="NCBI Taxonomy" id="33051"/>
    <lineage>
        <taxon>Bacteria</taxon>
        <taxon>Pseudomonadati</taxon>
        <taxon>Pseudomonadota</taxon>
        <taxon>Alphaproteobacteria</taxon>
        <taxon>Sphingomonadales</taxon>
        <taxon>Sphingomonadaceae</taxon>
        <taxon>Sphingomonas</taxon>
    </lineage>
</organism>
<dbReference type="RefSeq" id="WP_170171190.1">
    <property type="nucleotide sequence ID" value="NZ_JABEOV010000024.1"/>
</dbReference>
<dbReference type="GO" id="GO:0009279">
    <property type="term" value="C:cell outer membrane"/>
    <property type="evidence" value="ECO:0007669"/>
    <property type="project" value="UniProtKB-SubCell"/>
</dbReference>
<evidence type="ECO:0000313" key="11">
    <source>
        <dbReference type="EMBL" id="NVP32400.1"/>
    </source>
</evidence>
<dbReference type="InterPro" id="IPR036942">
    <property type="entry name" value="Beta-barrel_TonB_sf"/>
</dbReference>
<dbReference type="InterPro" id="IPR039426">
    <property type="entry name" value="TonB-dep_rcpt-like"/>
</dbReference>
<keyword evidence="7" id="KW-0998">Cell outer membrane</keyword>
<evidence type="ECO:0000256" key="8">
    <source>
        <dbReference type="SAM" id="SignalP"/>
    </source>
</evidence>
<comment type="caution">
    <text evidence="11">The sequence shown here is derived from an EMBL/GenBank/DDBJ whole genome shotgun (WGS) entry which is preliminary data.</text>
</comment>
<dbReference type="AlphaFoldDB" id="A0A7Y7USI1"/>
<keyword evidence="4" id="KW-0812">Transmembrane</keyword>
<sequence length="642" mass="69214">MLTLWRLIGFSALLPLWSAPSLAQRTDDNATRQATDAFGKSVGDEQIGIYSAFDVRGFSAIDAGNVRLENLYFDLRAAPNDRLVDSSSVHVGISAQGFAFPAPTGVADFRFRTPGDTAIASVVLRAGPFKSRDVQLDLQFPLAGDRLGIAAGASFDDEEQTFGSRVKTTSVSLAPAWRPRDGIEVIPFWSYSHVAGPAAQTLVFTAGDYLPPRIKRGQFVGQPWARSSSDGWNAGLIAKAPVSGFTVALGVFRSVARIGQSASDLLLDVAPDASAADRLIVIERDDRSASTSGELRVSRELTEGSRRHTLVTTFRGRQGERLYGGADVISLGPTIYGTRDVRDEPAYEFGPKTRDAIAQATVGVAYQLKWLKVGEFGLGVQHSAYRRRLFEPDAAAMLPTLRANPWLIDATAAIEIARGLVFYSSYTRGLEESPAAPDVAINRNEAPPAIRTGQADAGLRWAITDKLTAIAGVFNITKPYFNLDQDLRFRQLGTLRNRGIEASVAGEVLPGLSIVAGTLLLDPEVRGEEVAAGLIGRRPVGAIERHSIVNADYRFGDSGFSLDGTIEETGNRIANASNTLVVPPRTGVSVGGRYRFVAHKVPFLLRVQTANVFNTYGYGVGSSGFFVYNGQRRLVMSLAVDL</sequence>
<keyword evidence="8" id="KW-0732">Signal</keyword>
<keyword evidence="2" id="KW-0813">Transport</keyword>
<evidence type="ECO:0000313" key="13">
    <source>
        <dbReference type="Proteomes" id="UP000557656"/>
    </source>
</evidence>
<evidence type="ECO:0000259" key="9">
    <source>
        <dbReference type="Pfam" id="PF00593"/>
    </source>
</evidence>
<gene>
    <name evidence="10" type="ORF">HKX05_16315</name>
    <name evidence="11" type="ORF">HLV41_15265</name>
</gene>
<dbReference type="SUPFAM" id="SSF56935">
    <property type="entry name" value="Porins"/>
    <property type="match status" value="1"/>
</dbReference>
<dbReference type="EMBL" id="JABEOV010000024">
    <property type="protein sequence ID" value="NNG54915.1"/>
    <property type="molecule type" value="Genomic_DNA"/>
</dbReference>
<evidence type="ECO:0000256" key="5">
    <source>
        <dbReference type="ARBA" id="ARBA00023077"/>
    </source>
</evidence>
<proteinExistence type="predicted"/>
<evidence type="ECO:0000256" key="7">
    <source>
        <dbReference type="ARBA" id="ARBA00023237"/>
    </source>
</evidence>
<keyword evidence="6" id="KW-0472">Membrane</keyword>
<keyword evidence="11" id="KW-0675">Receptor</keyword>
<reference evidence="12 13" key="1">
    <citation type="submission" date="2020-05" db="EMBL/GenBank/DDBJ databases">
        <title>Draft Genome Sequences of Sphingomonas sp. Isolated from the International Space Station.</title>
        <authorList>
            <person name="Bijlani S."/>
            <person name="Singh N.K."/>
            <person name="Mason C.E."/>
            <person name="Wang C.C."/>
            <person name="Venkateswaran K."/>
        </authorList>
    </citation>
    <scope>NUCLEOTIDE SEQUENCE [LARGE SCALE GENOMIC DNA]</scope>
    <source>
        <strain evidence="10 13">IIF7SW-B5</strain>
        <strain evidence="11">ISS-IIF7SWP</strain>
    </source>
</reference>
<evidence type="ECO:0000256" key="1">
    <source>
        <dbReference type="ARBA" id="ARBA00004571"/>
    </source>
</evidence>
<keyword evidence="5" id="KW-0798">TonB box</keyword>
<name>A0A7Y7USI1_9SPHN</name>
<protein>
    <submittedName>
        <fullName evidence="11">TonB-dependent receptor</fullName>
    </submittedName>
</protein>
<dbReference type="Pfam" id="PF00593">
    <property type="entry name" value="TonB_dep_Rec_b-barrel"/>
    <property type="match status" value="1"/>
</dbReference>
<evidence type="ECO:0000256" key="6">
    <source>
        <dbReference type="ARBA" id="ARBA00023136"/>
    </source>
</evidence>
<evidence type="ECO:0000256" key="3">
    <source>
        <dbReference type="ARBA" id="ARBA00022452"/>
    </source>
</evidence>
<accession>A0A7Y7USI1</accession>
<dbReference type="Proteomes" id="UP000557656">
    <property type="component" value="Unassembled WGS sequence"/>
</dbReference>
<dbReference type="InterPro" id="IPR000531">
    <property type="entry name" value="Beta-barrel_TonB"/>
</dbReference>
<evidence type="ECO:0000256" key="2">
    <source>
        <dbReference type="ARBA" id="ARBA00022448"/>
    </source>
</evidence>